<accession>A0A5M3XPF0</accession>
<dbReference type="Pfam" id="PF09362">
    <property type="entry name" value="DUF1996"/>
    <property type="match status" value="1"/>
</dbReference>
<evidence type="ECO:0000256" key="2">
    <source>
        <dbReference type="SAM" id="SignalP"/>
    </source>
</evidence>
<evidence type="ECO:0000313" key="5">
    <source>
        <dbReference type="Proteomes" id="UP000377595"/>
    </source>
</evidence>
<dbReference type="Pfam" id="PF00754">
    <property type="entry name" value="F5_F8_type_C"/>
    <property type="match status" value="1"/>
</dbReference>
<organism evidence="4 5">
    <name type="scientific">Acrocarpospora pleiomorpha</name>
    <dbReference type="NCBI Taxonomy" id="90975"/>
    <lineage>
        <taxon>Bacteria</taxon>
        <taxon>Bacillati</taxon>
        <taxon>Actinomycetota</taxon>
        <taxon>Actinomycetes</taxon>
        <taxon>Streptosporangiales</taxon>
        <taxon>Streptosporangiaceae</taxon>
        <taxon>Acrocarpospora</taxon>
    </lineage>
</organism>
<evidence type="ECO:0000259" key="3">
    <source>
        <dbReference type="PROSITE" id="PS50022"/>
    </source>
</evidence>
<dbReference type="InterPro" id="IPR000421">
    <property type="entry name" value="FA58C"/>
</dbReference>
<dbReference type="PANTHER" id="PTHR43662:SF3">
    <property type="entry name" value="DOMAIN PROTEIN, PUTATIVE (AFU_ORTHOLOGUE AFUA_6G11970)-RELATED"/>
    <property type="match status" value="1"/>
</dbReference>
<keyword evidence="5" id="KW-1185">Reference proteome</keyword>
<feature type="region of interest" description="Disordered" evidence="1">
    <location>
        <begin position="45"/>
        <end position="64"/>
    </location>
</feature>
<evidence type="ECO:0000313" key="4">
    <source>
        <dbReference type="EMBL" id="GES23195.1"/>
    </source>
</evidence>
<feature type="region of interest" description="Disordered" evidence="1">
    <location>
        <begin position="160"/>
        <end position="218"/>
    </location>
</feature>
<dbReference type="PROSITE" id="PS50022">
    <property type="entry name" value="FA58C_3"/>
    <property type="match status" value="1"/>
</dbReference>
<reference evidence="4 5" key="1">
    <citation type="submission" date="2019-10" db="EMBL/GenBank/DDBJ databases">
        <title>Whole genome shotgun sequence of Acrocarpospora pleiomorpha NBRC 16267.</title>
        <authorList>
            <person name="Ichikawa N."/>
            <person name="Kimura A."/>
            <person name="Kitahashi Y."/>
            <person name="Komaki H."/>
            <person name="Oguchi A."/>
        </authorList>
    </citation>
    <scope>NUCLEOTIDE SEQUENCE [LARGE SCALE GENOMIC DNA]</scope>
    <source>
        <strain evidence="4 5">NBRC 16267</strain>
    </source>
</reference>
<feature type="chain" id="PRO_5024325641" description="F5/8 type C domain-containing protein" evidence="2">
    <location>
        <begin position="32"/>
        <end position="472"/>
    </location>
</feature>
<dbReference type="PANTHER" id="PTHR43662">
    <property type="match status" value="1"/>
</dbReference>
<dbReference type="AlphaFoldDB" id="A0A5M3XPF0"/>
<keyword evidence="2" id="KW-0732">Signal</keyword>
<comment type="caution">
    <text evidence="4">The sequence shown here is derived from an EMBL/GenBank/DDBJ whole genome shotgun (WGS) entry which is preliminary data.</text>
</comment>
<dbReference type="InterPro" id="IPR008979">
    <property type="entry name" value="Galactose-bd-like_sf"/>
</dbReference>
<dbReference type="EMBL" id="BLAF01000039">
    <property type="protein sequence ID" value="GES23195.1"/>
    <property type="molecule type" value="Genomic_DNA"/>
</dbReference>
<dbReference type="Proteomes" id="UP000377595">
    <property type="component" value="Unassembled WGS sequence"/>
</dbReference>
<dbReference type="Gene3D" id="2.60.120.260">
    <property type="entry name" value="Galactose-binding domain-like"/>
    <property type="match status" value="1"/>
</dbReference>
<feature type="compositionally biased region" description="Low complexity" evidence="1">
    <location>
        <begin position="198"/>
        <end position="208"/>
    </location>
</feature>
<feature type="signal peptide" evidence="2">
    <location>
        <begin position="1"/>
        <end position="31"/>
    </location>
</feature>
<dbReference type="RefSeq" id="WP_246264876.1">
    <property type="nucleotide sequence ID" value="NZ_BAAAHM010000031.1"/>
</dbReference>
<dbReference type="SUPFAM" id="SSF49785">
    <property type="entry name" value="Galactose-binding domain-like"/>
    <property type="match status" value="1"/>
</dbReference>
<gene>
    <name evidence="4" type="ORF">Aple_060940</name>
</gene>
<evidence type="ECO:0000256" key="1">
    <source>
        <dbReference type="SAM" id="MobiDB-lite"/>
    </source>
</evidence>
<sequence length="472" mass="49973">MSETSTRVSRLALGAVLGACLVNGVSGPAGAAEVPLSQQRLVAASSAERGDLSPSAAVDGRTNTRWSSKFSDPQWLQVDLGSVRPIKKIVINWERAYASAYTIQVSNGSGEWQTLKSAAGINGVQTLDVSTSGRYVRLHATKRATQWGVSLWEFQVFGAGTTTTPSPTPSPSPSPSAKPTPTPTPTKPTNNPTPTPTKPATSATPTTPAGDLPKGPVPPGAVRVAEFVAECPFTHRLPDDPIVMPGLPGGSHMHSFMGNETTNASTNLGSLLKGSSTCDPKVDLSSYWVPTLYNGDTPVEPSSATFYYLGEGVREELAAQTRSFPQGLRVVAGNAKATAADGMSSARWSCLHAGHVGASKNFVTCPAGTKLETYLDFPHCWNGKDLDSADHKSHMSYPSGNACPATHPVVVPKLRMVLRYTINGDPSAFRLSSGPGYTMHGDFFNAWPEAELERRIRDCIRPKVKCGPDGTA</sequence>
<protein>
    <recommendedName>
        <fullName evidence="3">F5/8 type C domain-containing protein</fullName>
    </recommendedName>
</protein>
<feature type="domain" description="F5/8 type C" evidence="3">
    <location>
        <begin position="25"/>
        <end position="159"/>
    </location>
</feature>
<proteinExistence type="predicted"/>
<name>A0A5M3XPF0_9ACTN</name>
<dbReference type="InterPro" id="IPR018535">
    <property type="entry name" value="DUF1996"/>
</dbReference>
<feature type="compositionally biased region" description="Pro residues" evidence="1">
    <location>
        <begin position="166"/>
        <end position="197"/>
    </location>
</feature>